<feature type="domain" description="SprT-like" evidence="1">
    <location>
        <begin position="24"/>
        <end position="177"/>
    </location>
</feature>
<protein>
    <submittedName>
        <fullName evidence="2">SprT-like domain-containing protein</fullName>
    </submittedName>
</protein>
<reference evidence="2 3" key="1">
    <citation type="submission" date="2021-05" db="EMBL/GenBank/DDBJ databases">
        <title>Petroleum and Energy Research Collection (APPE): ex situ preservation of microbial diversity associated with the oil industry and exploitation of its biotechnological potential.</title>
        <authorList>
            <person name="Paixao C.T.M."/>
            <person name="Gomes M.B."/>
            <person name="Oliveira V.M."/>
        </authorList>
    </citation>
    <scope>NUCLEOTIDE SEQUENCE [LARGE SCALE GENOMIC DNA]</scope>
    <source>
        <strain evidence="2 3">LIT2</strain>
    </source>
</reference>
<organism evidence="2 3">
    <name type="scientific">Modicisalibacter tunisiensis</name>
    <dbReference type="NCBI Taxonomy" id="390637"/>
    <lineage>
        <taxon>Bacteria</taxon>
        <taxon>Pseudomonadati</taxon>
        <taxon>Pseudomonadota</taxon>
        <taxon>Gammaproteobacteria</taxon>
        <taxon>Oceanospirillales</taxon>
        <taxon>Halomonadaceae</taxon>
        <taxon>Modicisalibacter</taxon>
    </lineage>
</organism>
<name>A0ABS7WYT0_9GAMM</name>
<comment type="caution">
    <text evidence="2">The sequence shown here is derived from an EMBL/GenBank/DDBJ whole genome shotgun (WGS) entry which is preliminary data.</text>
</comment>
<dbReference type="InterPro" id="IPR006640">
    <property type="entry name" value="SprT-like_domain"/>
</dbReference>
<dbReference type="Proteomes" id="UP001319883">
    <property type="component" value="Unassembled WGS sequence"/>
</dbReference>
<dbReference type="SMART" id="SM00731">
    <property type="entry name" value="SprT"/>
    <property type="match status" value="1"/>
</dbReference>
<evidence type="ECO:0000313" key="2">
    <source>
        <dbReference type="EMBL" id="MBZ9567314.1"/>
    </source>
</evidence>
<proteinExistence type="predicted"/>
<dbReference type="PANTHER" id="PTHR38773:SF1">
    <property type="entry name" value="PROTEIN SPRT"/>
    <property type="match status" value="1"/>
</dbReference>
<gene>
    <name evidence="2" type="ORF">KGQ91_06400</name>
</gene>
<dbReference type="Pfam" id="PF10263">
    <property type="entry name" value="SprT-like"/>
    <property type="match status" value="1"/>
</dbReference>
<sequence length="182" mass="20944">MSRPTLPAPDAAWLDSLSHAALEAAAAERVEAAWRLAREVYPGLPRPALWFDLRGQSAGQAHFGRGGLRLNRVLLAENRRAFFVEIIPHEMAHWLVRHLDEGHRVRPHGHEWRTVMRDLYGLAPRVTHGFDTRRASPAPYRYTCDCREHHLGARRHARIAAGQRYYCRHCRQWLRPVAEASV</sequence>
<dbReference type="RefSeq" id="WP_224420578.1">
    <property type="nucleotide sequence ID" value="NZ_JAGXFD010000001.1"/>
</dbReference>
<evidence type="ECO:0000259" key="1">
    <source>
        <dbReference type="SMART" id="SM00731"/>
    </source>
</evidence>
<evidence type="ECO:0000313" key="3">
    <source>
        <dbReference type="Proteomes" id="UP001319883"/>
    </source>
</evidence>
<keyword evidence="3" id="KW-1185">Reference proteome</keyword>
<accession>A0ABS7WYT0</accession>
<dbReference type="EMBL" id="JAGXFD010000001">
    <property type="protein sequence ID" value="MBZ9567314.1"/>
    <property type="molecule type" value="Genomic_DNA"/>
</dbReference>
<dbReference type="PANTHER" id="PTHR38773">
    <property type="entry name" value="PROTEIN SPRT"/>
    <property type="match status" value="1"/>
</dbReference>